<dbReference type="Gene3D" id="1.10.530.10">
    <property type="match status" value="1"/>
</dbReference>
<gene>
    <name evidence="4" type="ordered locus">Nmul_A0724</name>
    <name evidence="5" type="ORF">SAMN05216403_10397</name>
</gene>
<feature type="chain" id="PRO_5014308884" evidence="2">
    <location>
        <begin position="19"/>
        <end position="362"/>
    </location>
</feature>
<dbReference type="STRING" id="323848.Nmul_A0724"/>
<protein>
    <submittedName>
        <fullName evidence="4 5">Lytic murein transglycosylase B</fullName>
    </submittedName>
</protein>
<dbReference type="EMBL" id="CP000103">
    <property type="protein sequence ID" value="ABB74031.1"/>
    <property type="molecule type" value="Genomic_DNA"/>
</dbReference>
<dbReference type="AlphaFoldDB" id="Q2YB40"/>
<reference evidence="5 7" key="4">
    <citation type="submission" date="2016-10" db="EMBL/GenBank/DDBJ databases">
        <authorList>
            <person name="de Groot N.N."/>
        </authorList>
    </citation>
    <scope>NUCLEOTIDE SEQUENCE [LARGE SCALE GENOMIC DNA]</scope>
    <source>
        <strain evidence="5 7">Nl13</strain>
    </source>
</reference>
<evidence type="ECO:0000256" key="2">
    <source>
        <dbReference type="SAM" id="SignalP"/>
    </source>
</evidence>
<dbReference type="RefSeq" id="WP_011380081.1">
    <property type="nucleotide sequence ID" value="NC_007614.1"/>
</dbReference>
<evidence type="ECO:0000256" key="1">
    <source>
        <dbReference type="PIRSR" id="PIRSR611757-1"/>
    </source>
</evidence>
<evidence type="ECO:0000313" key="4">
    <source>
        <dbReference type="EMBL" id="ABB74031.1"/>
    </source>
</evidence>
<name>Q2YB40_NITMU</name>
<dbReference type="CAZy" id="GH103">
    <property type="family name" value="Glycoside Hydrolase Family 103"/>
</dbReference>
<dbReference type="InterPro" id="IPR023346">
    <property type="entry name" value="Lysozyme-like_dom_sf"/>
</dbReference>
<evidence type="ECO:0000313" key="5">
    <source>
        <dbReference type="EMBL" id="SEF54845.1"/>
    </source>
</evidence>
<organism evidence="4 6">
    <name type="scientific">Nitrosospira multiformis (strain ATCC 25196 / NCIMB 11849 / C 71)</name>
    <dbReference type="NCBI Taxonomy" id="323848"/>
    <lineage>
        <taxon>Bacteria</taxon>
        <taxon>Pseudomonadati</taxon>
        <taxon>Pseudomonadota</taxon>
        <taxon>Betaproteobacteria</taxon>
        <taxon>Nitrosomonadales</taxon>
        <taxon>Nitrosomonadaceae</taxon>
        <taxon>Nitrosospira</taxon>
    </lineage>
</organism>
<keyword evidence="6" id="KW-1185">Reference proteome</keyword>
<dbReference type="SUPFAM" id="SSF53955">
    <property type="entry name" value="Lysozyme-like"/>
    <property type="match status" value="1"/>
</dbReference>
<dbReference type="Proteomes" id="UP000002718">
    <property type="component" value="Chromosome"/>
</dbReference>
<feature type="domain" description="Transglycosylase SLT" evidence="3">
    <location>
        <begin position="61"/>
        <end position="352"/>
    </location>
</feature>
<dbReference type="PROSITE" id="PS51257">
    <property type="entry name" value="PROKAR_LIPOPROTEIN"/>
    <property type="match status" value="1"/>
</dbReference>
<dbReference type="HOGENOM" id="CLU_035402_1_1_4"/>
<accession>Q2YB40</accession>
<dbReference type="PANTHER" id="PTHR30163:SF9">
    <property type="entry name" value="MEMBRANE-BOUND LYTIC MUREIN TRANSGLYCOSYLASE B"/>
    <property type="match status" value="1"/>
</dbReference>
<dbReference type="Pfam" id="PF13406">
    <property type="entry name" value="SLT_2"/>
    <property type="match status" value="1"/>
</dbReference>
<dbReference type="NCBIfam" id="TIGR02282">
    <property type="entry name" value="MltB"/>
    <property type="match status" value="1"/>
</dbReference>
<dbReference type="Proteomes" id="UP000236751">
    <property type="component" value="Unassembled WGS sequence"/>
</dbReference>
<keyword evidence="2" id="KW-0732">Signal</keyword>
<dbReference type="FunFam" id="1.10.8.350:FF:000001">
    <property type="entry name" value="Lytic murein transglycosylase B"/>
    <property type="match status" value="1"/>
</dbReference>
<feature type="active site" evidence="1">
    <location>
        <position position="156"/>
    </location>
</feature>
<feature type="signal peptide" evidence="2">
    <location>
        <begin position="1"/>
        <end position="18"/>
    </location>
</feature>
<evidence type="ECO:0000259" key="3">
    <source>
        <dbReference type="Pfam" id="PF13406"/>
    </source>
</evidence>
<reference evidence="4" key="2">
    <citation type="submission" date="2005-08" db="EMBL/GenBank/DDBJ databases">
        <title>Complete sequence of Chromosome 1 of Nitrosospira multiformis ATCC 25196.</title>
        <authorList>
            <consortium name="US DOE Joint Genome Institute"/>
            <person name="Copeland A."/>
            <person name="Lucas S."/>
            <person name="Lapidus A."/>
            <person name="Barry K."/>
            <person name="Detter J.C."/>
            <person name="Glavina T."/>
            <person name="Hammon N."/>
            <person name="Israni S."/>
            <person name="Pitluck S."/>
            <person name="Chain P."/>
            <person name="Malfatti S."/>
            <person name="Shin M."/>
            <person name="Vergez L."/>
            <person name="Schmutz J."/>
            <person name="Larimer F."/>
            <person name="Land M."/>
            <person name="Hauser L."/>
            <person name="Kyrpides N."/>
            <person name="Lykidis A."/>
            <person name="Richardson P."/>
        </authorList>
    </citation>
    <scope>NUCLEOTIDE SEQUENCE</scope>
    <source>
        <strain evidence="4">ATCC 25196</strain>
    </source>
</reference>
<dbReference type="EMBL" id="FNVK01000003">
    <property type="protein sequence ID" value="SEF54845.1"/>
    <property type="molecule type" value="Genomic_DNA"/>
</dbReference>
<reference evidence="6" key="1">
    <citation type="submission" date="2005-08" db="EMBL/GenBank/DDBJ databases">
        <title>Complete sequence of chromosome 1 of Nitrosospira multiformis ATCC 25196.</title>
        <authorList>
            <person name="Copeland A."/>
            <person name="Lucas S."/>
            <person name="Lapidus A."/>
            <person name="Barry K."/>
            <person name="Detter J.C."/>
            <person name="Glavina T."/>
            <person name="Hammon N."/>
            <person name="Israni S."/>
            <person name="Pitluck S."/>
            <person name="Chain P."/>
            <person name="Malfatti S."/>
            <person name="Shin M."/>
            <person name="Vergez L."/>
            <person name="Schmutz J."/>
            <person name="Larimer F."/>
            <person name="Land M."/>
            <person name="Hauser L."/>
            <person name="Kyrpides N."/>
            <person name="Lykidis A."/>
            <person name="Richardson P."/>
        </authorList>
    </citation>
    <scope>NUCLEOTIDE SEQUENCE [LARGE SCALE GENOMIC DNA]</scope>
    <source>
        <strain evidence="6">ATCC 25196 / NCIMB 11849 / C 71</strain>
    </source>
</reference>
<dbReference type="PANTHER" id="PTHR30163">
    <property type="entry name" value="MEMBRANE-BOUND LYTIC MUREIN TRANSGLYCOSYLASE B"/>
    <property type="match status" value="1"/>
</dbReference>
<evidence type="ECO:0000313" key="6">
    <source>
        <dbReference type="Proteomes" id="UP000002718"/>
    </source>
</evidence>
<dbReference type="GO" id="GO:0008933">
    <property type="term" value="F:peptidoglycan lytic transglycosylase activity"/>
    <property type="evidence" value="ECO:0007669"/>
    <property type="project" value="TreeGrafter"/>
</dbReference>
<dbReference type="GO" id="GO:0009253">
    <property type="term" value="P:peptidoglycan catabolic process"/>
    <property type="evidence" value="ECO:0007669"/>
    <property type="project" value="TreeGrafter"/>
</dbReference>
<dbReference type="InterPro" id="IPR011757">
    <property type="entry name" value="Lytic_transglycosylase_MltB"/>
</dbReference>
<dbReference type="Gene3D" id="1.10.8.350">
    <property type="entry name" value="Bacterial muramidase"/>
    <property type="match status" value="1"/>
</dbReference>
<dbReference type="InterPro" id="IPR043426">
    <property type="entry name" value="MltB-like"/>
</dbReference>
<proteinExistence type="predicted"/>
<dbReference type="InterPro" id="IPR031304">
    <property type="entry name" value="SLT_2"/>
</dbReference>
<dbReference type="eggNOG" id="COG2951">
    <property type="taxonomic scope" value="Bacteria"/>
</dbReference>
<dbReference type="OrthoDB" id="9772911at2"/>
<dbReference type="CDD" id="cd13399">
    <property type="entry name" value="Slt35-like"/>
    <property type="match status" value="1"/>
</dbReference>
<sequence>MRFLIYAFGFFALTGCVATTVAPPVAEPRPEIEGGIERKVEGGIERQVEGKIEEETKEKAKEGVENFIGEMVERHGFVQAELEDILGQAQYQEGIIKAISQPATAKPWYAYRPVFVTPKRIAAGVAFWNANALELERARRDFGIPEEIIAAVIGVETFYGTQNGKHRILDALTTLAFNYPRRGAFFRGELEQYLLMGRDQQADLLSIRGSYAGAIGIPQFMPSSYRRYAVDFNNDGKIDLSGSAADAIGSVANYLKSYGWEAGQLIVVPATVNGEDYREVLYSGYPPRYTVAEIGQWGVTPRWHAPAGRLASLLELEAKNGKEHWLAFNNFHVITRYNRSVNYAMSVLQLAEEIRAARASNL</sequence>
<evidence type="ECO:0000313" key="7">
    <source>
        <dbReference type="Proteomes" id="UP000236751"/>
    </source>
</evidence>
<dbReference type="KEGG" id="nmu:Nmul_A0724"/>
<reference evidence="4 6" key="3">
    <citation type="journal article" date="2008" name="Appl. Environ. Microbiol.">
        <title>Complete genome sequence of Nitrosospira multiformis, an ammonia-oxidizing bacterium from the soil environment.</title>
        <authorList>
            <person name="Norton J.M."/>
            <person name="Klotz M.G."/>
            <person name="Stein L.Y."/>
            <person name="Arp D.J."/>
            <person name="Bottomley P.J."/>
            <person name="Chain P.S."/>
            <person name="Hauser L.J."/>
            <person name="Land M.L."/>
            <person name="Larimer F.W."/>
            <person name="Shin M.W."/>
            <person name="Starkenburg S.R."/>
        </authorList>
    </citation>
    <scope>NUCLEOTIDE SEQUENCE [LARGE SCALE GENOMIC DNA]</scope>
    <source>
        <strain evidence="4">ATCC 25196</strain>
        <strain evidence="6">ATCC 25196 / NCIMB 11849 / C 71</strain>
    </source>
</reference>